<sequence>MGHINSKQMKRAQISMLGLDSAGKSTLLYKLKFNDVFLTSPTIGFNVEMIETRENIALTIWDVGGQQKMRTAWTDYLENTDCLVYVVDSTDESRLEESKKELGLILKNDQTKNIPVVIVANKQDLRGAMSAEEITRRLNIKKYCHDRNWYVQPCCAVTGQGVSEAFQKMTSFAKSCTVSLCQAREISVWERASTN</sequence>
<evidence type="ECO:0000256" key="4">
    <source>
        <dbReference type="ARBA" id="ARBA00054077"/>
    </source>
</evidence>
<keyword evidence="9" id="KW-0460">Magnesium</keyword>
<proteinExistence type="inferred from homology"/>
<dbReference type="InterPro" id="IPR027417">
    <property type="entry name" value="P-loop_NTPase"/>
</dbReference>
<dbReference type="Proteomes" id="UP000694421">
    <property type="component" value="Unplaced"/>
</dbReference>
<dbReference type="SUPFAM" id="SSF52540">
    <property type="entry name" value="P-loop containing nucleoside triphosphate hydrolases"/>
    <property type="match status" value="1"/>
</dbReference>
<reference evidence="11" key="1">
    <citation type="submission" date="2025-08" db="UniProtKB">
        <authorList>
            <consortium name="Ensembl"/>
        </authorList>
    </citation>
    <scope>IDENTIFICATION</scope>
</reference>
<dbReference type="SMART" id="SM00175">
    <property type="entry name" value="RAB"/>
    <property type="match status" value="1"/>
</dbReference>
<keyword evidence="9" id="KW-0479">Metal-binding</keyword>
<evidence type="ECO:0000313" key="12">
    <source>
        <dbReference type="Proteomes" id="UP000694421"/>
    </source>
</evidence>
<reference evidence="11" key="2">
    <citation type="submission" date="2025-09" db="UniProtKB">
        <authorList>
            <consortium name="Ensembl"/>
        </authorList>
    </citation>
    <scope>IDENTIFICATION</scope>
</reference>
<dbReference type="Ensembl" id="ENSSMRT00000000494.1">
    <property type="protein sequence ID" value="ENSSMRP00000000405.1"/>
    <property type="gene ID" value="ENSSMRG00000000380.1"/>
</dbReference>
<keyword evidence="3 8" id="KW-0342">GTP-binding</keyword>
<evidence type="ECO:0000256" key="9">
    <source>
        <dbReference type="PIRSR" id="PIRSR606689-2"/>
    </source>
</evidence>
<evidence type="ECO:0000256" key="3">
    <source>
        <dbReference type="ARBA" id="ARBA00023134"/>
    </source>
</evidence>
<evidence type="ECO:0000313" key="11">
    <source>
        <dbReference type="Ensembl" id="ENSSMRP00000000405.1"/>
    </source>
</evidence>
<evidence type="ECO:0000256" key="6">
    <source>
        <dbReference type="ARBA" id="ARBA00072405"/>
    </source>
</evidence>
<dbReference type="GO" id="GO:0003924">
    <property type="term" value="F:GTPase activity"/>
    <property type="evidence" value="ECO:0007669"/>
    <property type="project" value="InterPro"/>
</dbReference>
<keyword evidence="12" id="KW-1185">Reference proteome</keyword>
<dbReference type="NCBIfam" id="TIGR00231">
    <property type="entry name" value="small_GTP"/>
    <property type="match status" value="1"/>
</dbReference>
<organism evidence="11 12">
    <name type="scientific">Salvator merianae</name>
    <name type="common">Argentine black and white tegu</name>
    <name type="synonym">Tupinambis merianae</name>
    <dbReference type="NCBI Taxonomy" id="96440"/>
    <lineage>
        <taxon>Eukaryota</taxon>
        <taxon>Metazoa</taxon>
        <taxon>Chordata</taxon>
        <taxon>Craniata</taxon>
        <taxon>Vertebrata</taxon>
        <taxon>Euteleostomi</taxon>
        <taxon>Lepidosauria</taxon>
        <taxon>Squamata</taxon>
        <taxon>Bifurcata</taxon>
        <taxon>Unidentata</taxon>
        <taxon>Episquamata</taxon>
        <taxon>Laterata</taxon>
        <taxon>Teiioidea</taxon>
        <taxon>Teiidae</taxon>
        <taxon>Salvator</taxon>
    </lineage>
</organism>
<dbReference type="GeneTree" id="ENSGT00940000162138"/>
<feature type="binding site" evidence="8">
    <location>
        <begin position="121"/>
        <end position="124"/>
    </location>
    <ligand>
        <name>GTP</name>
        <dbReference type="ChEBI" id="CHEBI:37565"/>
    </ligand>
</feature>
<dbReference type="SMART" id="SM00178">
    <property type="entry name" value="SAR"/>
    <property type="match status" value="1"/>
</dbReference>
<dbReference type="InterPro" id="IPR024156">
    <property type="entry name" value="Small_GTPase_ARF"/>
</dbReference>
<evidence type="ECO:0000256" key="7">
    <source>
        <dbReference type="ARBA" id="ARBA00077764"/>
    </source>
</evidence>
<comment type="subunit">
    <text evidence="5">Interacts with ARL14EP.</text>
</comment>
<name>A0A8D0B031_SALMN</name>
<dbReference type="OMA" id="AQIIMLG"/>
<dbReference type="PROSITE" id="PS51419">
    <property type="entry name" value="RAB"/>
    <property type="match status" value="1"/>
</dbReference>
<evidence type="ECO:0000256" key="10">
    <source>
        <dbReference type="RuleBase" id="RU003925"/>
    </source>
</evidence>
<evidence type="ECO:0000256" key="1">
    <source>
        <dbReference type="ARBA" id="ARBA00010290"/>
    </source>
</evidence>
<dbReference type="GO" id="GO:0030010">
    <property type="term" value="P:establishment of cell polarity"/>
    <property type="evidence" value="ECO:0007669"/>
    <property type="project" value="UniProtKB-ARBA"/>
</dbReference>
<evidence type="ECO:0000256" key="2">
    <source>
        <dbReference type="ARBA" id="ARBA00022741"/>
    </source>
</evidence>
<dbReference type="Pfam" id="PF00025">
    <property type="entry name" value="Arf"/>
    <property type="match status" value="1"/>
</dbReference>
<comment type="similarity">
    <text evidence="1 10">Belongs to the small GTPase superfamily. Arf family.</text>
</comment>
<dbReference type="FunFam" id="3.40.50.300:FF:000412">
    <property type="entry name" value="ADP-ribosylation factor 1"/>
    <property type="match status" value="1"/>
</dbReference>
<dbReference type="InterPro" id="IPR005225">
    <property type="entry name" value="Small_GTP-bd"/>
</dbReference>
<keyword evidence="2 8" id="KW-0547">Nucleotide-binding</keyword>
<dbReference type="SMART" id="SM00177">
    <property type="entry name" value="ARF"/>
    <property type="match status" value="1"/>
</dbReference>
<dbReference type="InterPro" id="IPR006689">
    <property type="entry name" value="Small_GTPase_ARF/SAR"/>
</dbReference>
<accession>A0A8D0B031</accession>
<dbReference type="CDD" id="cd04156">
    <property type="entry name" value="ARLTS1"/>
    <property type="match status" value="1"/>
</dbReference>
<feature type="binding site" evidence="8">
    <location>
        <begin position="18"/>
        <end position="25"/>
    </location>
    <ligand>
        <name>GTP</name>
        <dbReference type="ChEBI" id="CHEBI:37565"/>
    </ligand>
</feature>
<feature type="binding site" evidence="9">
    <location>
        <position position="25"/>
    </location>
    <ligand>
        <name>Mg(2+)</name>
        <dbReference type="ChEBI" id="CHEBI:18420"/>
    </ligand>
</feature>
<dbReference type="PANTHER" id="PTHR11711">
    <property type="entry name" value="ADP RIBOSYLATION FACTOR-RELATED"/>
    <property type="match status" value="1"/>
</dbReference>
<evidence type="ECO:0000256" key="8">
    <source>
        <dbReference type="PIRSR" id="PIRSR606689-1"/>
    </source>
</evidence>
<feature type="binding site" evidence="8">
    <location>
        <position position="65"/>
    </location>
    <ligand>
        <name>GTP</name>
        <dbReference type="ChEBI" id="CHEBI:37565"/>
    </ligand>
</feature>
<evidence type="ECO:0000256" key="5">
    <source>
        <dbReference type="ARBA" id="ARBA00061881"/>
    </source>
</evidence>
<dbReference type="GO" id="GO:0046872">
    <property type="term" value="F:metal ion binding"/>
    <property type="evidence" value="ECO:0007669"/>
    <property type="project" value="UniProtKB-KW"/>
</dbReference>
<protein>
    <recommendedName>
        <fullName evidence="6">ADP-ribosylation factor-like protein 14</fullName>
    </recommendedName>
    <alternativeName>
        <fullName evidence="7">ADP-ribosylation factor 7</fullName>
    </alternativeName>
</protein>
<dbReference type="PROSITE" id="PS51417">
    <property type="entry name" value="ARF"/>
    <property type="match status" value="1"/>
</dbReference>
<feature type="binding site" evidence="9">
    <location>
        <position position="42"/>
    </location>
    <ligand>
        <name>Mg(2+)</name>
        <dbReference type="ChEBI" id="CHEBI:18420"/>
    </ligand>
</feature>
<comment type="function">
    <text evidence="4">GTPase that recruits MYO1E to MHC class II-containing vesicles via the effector protein ARL14EP and hence controls the movement of these vesicles along the actin cytoskeleton in dendritic cells.</text>
</comment>
<dbReference type="PRINTS" id="PR00328">
    <property type="entry name" value="SAR1GTPBP"/>
</dbReference>
<dbReference type="AlphaFoldDB" id="A0A8D0B031"/>
<dbReference type="GO" id="GO:0005525">
    <property type="term" value="F:GTP binding"/>
    <property type="evidence" value="ECO:0007669"/>
    <property type="project" value="UniProtKB-KW"/>
</dbReference>
<dbReference type="Gene3D" id="3.40.50.300">
    <property type="entry name" value="P-loop containing nucleotide triphosphate hydrolases"/>
    <property type="match status" value="1"/>
</dbReference>